<dbReference type="PANTHER" id="PTHR43134:SF1">
    <property type="entry name" value="SIGNAL RECOGNITION PARTICLE RECEPTOR SUBUNIT ALPHA"/>
    <property type="match status" value="1"/>
</dbReference>
<dbReference type="SMART" id="SM00962">
    <property type="entry name" value="SRP54"/>
    <property type="match status" value="1"/>
</dbReference>
<comment type="subcellular location">
    <subcellularLocation>
        <location evidence="1">Endoplasmic reticulum membrane</location>
        <topology evidence="1">Peripheral membrane protein</topology>
        <orientation evidence="1">Cytoplasmic side</orientation>
    </subcellularLocation>
</comment>
<keyword evidence="5" id="KW-0342">GTP-binding</keyword>
<dbReference type="OrthoDB" id="1727884at2759"/>
<dbReference type="SUPFAM" id="SSF52540">
    <property type="entry name" value="P-loop containing nucleoside triphosphate hydrolases"/>
    <property type="match status" value="1"/>
</dbReference>
<comment type="caution">
    <text evidence="10">The sequence shown here is derived from an EMBL/GenBank/DDBJ whole genome shotgun (WGS) entry which is preliminary data.</text>
</comment>
<evidence type="ECO:0000313" key="10">
    <source>
        <dbReference type="EMBL" id="KRZ18379.1"/>
    </source>
</evidence>
<dbReference type="InterPro" id="IPR036225">
    <property type="entry name" value="SRP/SRP_N"/>
</dbReference>
<accession>A0A0V1I689</accession>
<dbReference type="InterPro" id="IPR011012">
    <property type="entry name" value="Longin-like_dom_sf"/>
</dbReference>
<evidence type="ECO:0000256" key="8">
    <source>
        <dbReference type="SAM" id="MobiDB-lite"/>
    </source>
</evidence>
<dbReference type="InterPro" id="IPR007222">
    <property type="entry name" value="Sig_recog_particle_rcpt_asu_N"/>
</dbReference>
<feature type="compositionally biased region" description="Low complexity" evidence="8">
    <location>
        <begin position="167"/>
        <end position="179"/>
    </location>
</feature>
<evidence type="ECO:0000256" key="3">
    <source>
        <dbReference type="ARBA" id="ARBA00022741"/>
    </source>
</evidence>
<evidence type="ECO:0000256" key="2">
    <source>
        <dbReference type="ARBA" id="ARBA00008531"/>
    </source>
</evidence>
<keyword evidence="3" id="KW-0547">Nucleotide-binding</keyword>
<dbReference type="EMBL" id="JYDP01000003">
    <property type="protein sequence ID" value="KRZ18379.1"/>
    <property type="molecule type" value="Genomic_DNA"/>
</dbReference>
<evidence type="ECO:0000256" key="6">
    <source>
        <dbReference type="ARBA" id="ARBA00023136"/>
    </source>
</evidence>
<dbReference type="SMART" id="SM00963">
    <property type="entry name" value="SRP54_N"/>
    <property type="match status" value="1"/>
</dbReference>
<feature type="compositionally biased region" description="Low complexity" evidence="8">
    <location>
        <begin position="341"/>
        <end position="352"/>
    </location>
</feature>
<organism evidence="10 11">
    <name type="scientific">Trichinella zimbabwensis</name>
    <dbReference type="NCBI Taxonomy" id="268475"/>
    <lineage>
        <taxon>Eukaryota</taxon>
        <taxon>Metazoa</taxon>
        <taxon>Ecdysozoa</taxon>
        <taxon>Nematoda</taxon>
        <taxon>Enoplea</taxon>
        <taxon>Dorylaimia</taxon>
        <taxon>Trichinellida</taxon>
        <taxon>Trichinellidae</taxon>
        <taxon>Trichinella</taxon>
    </lineage>
</organism>
<dbReference type="CDD" id="cd17876">
    <property type="entry name" value="SRalpha_C"/>
    <property type="match status" value="1"/>
</dbReference>
<evidence type="ECO:0000256" key="5">
    <source>
        <dbReference type="ARBA" id="ARBA00023134"/>
    </source>
</evidence>
<dbReference type="Pfam" id="PF02881">
    <property type="entry name" value="SRP54_N"/>
    <property type="match status" value="1"/>
</dbReference>
<protein>
    <submittedName>
        <fullName evidence="10">Signal recognition particle receptor subunit alpha-like protein</fullName>
    </submittedName>
</protein>
<dbReference type="GO" id="GO:0005047">
    <property type="term" value="F:signal recognition particle binding"/>
    <property type="evidence" value="ECO:0007669"/>
    <property type="project" value="InterPro"/>
</dbReference>
<feature type="region of interest" description="Disordered" evidence="8">
    <location>
        <begin position="162"/>
        <end position="184"/>
    </location>
</feature>
<dbReference type="Pfam" id="PF04086">
    <property type="entry name" value="SRP-alpha_N"/>
    <property type="match status" value="1"/>
</dbReference>
<dbReference type="InterPro" id="IPR000897">
    <property type="entry name" value="SRP54_GTPase_dom"/>
</dbReference>
<proteinExistence type="inferred from homology"/>
<comment type="similarity">
    <text evidence="2">Belongs to the GTP-binding SRP family.</text>
</comment>
<gene>
    <name evidence="10" type="primary">Gtp-bp</name>
    <name evidence="10" type="ORF">T11_13791</name>
</gene>
<evidence type="ECO:0000313" key="11">
    <source>
        <dbReference type="Proteomes" id="UP000055024"/>
    </source>
</evidence>
<dbReference type="Gene3D" id="3.30.450.60">
    <property type="match status" value="1"/>
</dbReference>
<sequence length="672" mass="73969">MIEHLCVFTKGGVVLWNVEPPSEQLSAGINAILKTVVLHERMDKAVHEYGDFAFHLCLDNKFELIYLLAYHSVSPVGYADEFLAEFAGIFAQQYDLVLRDRGALLQRCDSDYFADVLTTFSQLTRKFCRIHDSKLPVKTMRTFEQSSKAKRNATLLVDAAQKKNKKQNNTTTNNNTGKKVNSVPVPASAIPTKLDANTTVENSNAVVVESKLAKMRENFLKRTQAKEKKPNNNNAGGKMATDSSLKRKKVKENRRWDQLGGNSKFYDTSALDFSSSQTNAGDPAARAAAVDPMLNQASIEEQRRYVGQMRGELGGLSDDDHCDEDAEEEEEDDESVTSAKQQQQLDNTANNNNKKRGGGLLAAFQSLVGNKTLTDDLLLGPLEKMKEQLIGKNVAAEVADKLCQSVRTSLRGSVVGQFSLIASVVRDAFRQCLVQLLLKPERNSCLLRDIFQARQSGRCYSIVFCGVNGVGKSTNLAKVAFWLNENGFRVLIAACDTFRAGAVEQLRTHVRYLDELHPGLVQLYEQGYGKDAAAVAASAISYADANNLDVVLVDTAGRMQDNEPLMRALGKLIRVNEPDLVLFVGEALVGNEAVDQLQKFSRALIDCAAVDQQDTPIDGIMLTKFDTIDDKVGAAVSMTYITGKPILFVGTGQTYKDLKQLDANVVVNALLR</sequence>
<dbReference type="GO" id="GO:0006886">
    <property type="term" value="P:intracellular protein transport"/>
    <property type="evidence" value="ECO:0007669"/>
    <property type="project" value="InterPro"/>
</dbReference>
<keyword evidence="6" id="KW-0472">Membrane</keyword>
<dbReference type="InterPro" id="IPR003593">
    <property type="entry name" value="AAA+_ATPase"/>
</dbReference>
<dbReference type="InterPro" id="IPR027417">
    <property type="entry name" value="P-loop_NTPase"/>
</dbReference>
<dbReference type="Pfam" id="PF00448">
    <property type="entry name" value="SRP54"/>
    <property type="match status" value="1"/>
</dbReference>
<feature type="region of interest" description="Disordered" evidence="8">
    <location>
        <begin position="223"/>
        <end position="264"/>
    </location>
</feature>
<feature type="domain" description="SRP54-type proteins GTP-binding" evidence="9">
    <location>
        <begin position="645"/>
        <end position="658"/>
    </location>
</feature>
<dbReference type="InterPro" id="IPR042101">
    <property type="entry name" value="SRP54_N_sf"/>
</dbReference>
<feature type="region of interest" description="Disordered" evidence="8">
    <location>
        <begin position="311"/>
        <end position="356"/>
    </location>
</feature>
<keyword evidence="7 10" id="KW-0675">Receptor</keyword>
<dbReference type="Gene3D" id="1.20.120.140">
    <property type="entry name" value="Signal recognition particle SRP54, nucleotide-binding domain"/>
    <property type="match status" value="1"/>
</dbReference>
<dbReference type="PANTHER" id="PTHR43134">
    <property type="entry name" value="SIGNAL RECOGNITION PARTICLE RECEPTOR SUBUNIT ALPHA"/>
    <property type="match status" value="1"/>
</dbReference>
<keyword evidence="11" id="KW-1185">Reference proteome</keyword>
<dbReference type="CDD" id="cd14826">
    <property type="entry name" value="SR_alpha_SRX"/>
    <property type="match status" value="1"/>
</dbReference>
<dbReference type="SMART" id="SM00382">
    <property type="entry name" value="AAA"/>
    <property type="match status" value="1"/>
</dbReference>
<keyword evidence="4" id="KW-0256">Endoplasmic reticulum</keyword>
<dbReference type="GO" id="GO:0003924">
    <property type="term" value="F:GTPase activity"/>
    <property type="evidence" value="ECO:0007669"/>
    <property type="project" value="InterPro"/>
</dbReference>
<dbReference type="AlphaFoldDB" id="A0A0V1I689"/>
<dbReference type="SUPFAM" id="SSF64356">
    <property type="entry name" value="SNARE-like"/>
    <property type="match status" value="1"/>
</dbReference>
<evidence type="ECO:0000256" key="1">
    <source>
        <dbReference type="ARBA" id="ARBA00004397"/>
    </source>
</evidence>
<dbReference type="Proteomes" id="UP000055024">
    <property type="component" value="Unassembled WGS sequence"/>
</dbReference>
<dbReference type="GO" id="GO:0005525">
    <property type="term" value="F:GTP binding"/>
    <property type="evidence" value="ECO:0007669"/>
    <property type="project" value="UniProtKB-KW"/>
</dbReference>
<reference evidence="10 11" key="1">
    <citation type="submission" date="2015-01" db="EMBL/GenBank/DDBJ databases">
        <title>Evolution of Trichinella species and genotypes.</title>
        <authorList>
            <person name="Korhonen P.K."/>
            <person name="Edoardo P."/>
            <person name="Giuseppe L.R."/>
            <person name="Gasser R.B."/>
        </authorList>
    </citation>
    <scope>NUCLEOTIDE SEQUENCE [LARGE SCALE GENOMIC DNA]</scope>
    <source>
        <strain evidence="10">ISS1029</strain>
    </source>
</reference>
<dbReference type="PROSITE" id="PS00300">
    <property type="entry name" value="SRP54"/>
    <property type="match status" value="1"/>
</dbReference>
<dbReference type="InterPro" id="IPR013822">
    <property type="entry name" value="Signal_recog_particl_SRP54_hlx"/>
</dbReference>
<name>A0A0V1I689_9BILA</name>
<dbReference type="GO" id="GO:0006614">
    <property type="term" value="P:SRP-dependent cotranslational protein targeting to membrane"/>
    <property type="evidence" value="ECO:0007669"/>
    <property type="project" value="InterPro"/>
</dbReference>
<feature type="compositionally biased region" description="Acidic residues" evidence="8">
    <location>
        <begin position="320"/>
        <end position="335"/>
    </location>
</feature>
<evidence type="ECO:0000256" key="4">
    <source>
        <dbReference type="ARBA" id="ARBA00022824"/>
    </source>
</evidence>
<dbReference type="SUPFAM" id="SSF47364">
    <property type="entry name" value="Domain of the SRP/SRP receptor G-proteins"/>
    <property type="match status" value="1"/>
</dbReference>
<dbReference type="Gene3D" id="3.40.50.300">
    <property type="entry name" value="P-loop containing nucleotide triphosphate hydrolases"/>
    <property type="match status" value="1"/>
</dbReference>
<dbReference type="FunFam" id="3.40.50.300:FF:000188">
    <property type="entry name" value="signal recognition particle receptor subunit alpha"/>
    <property type="match status" value="1"/>
</dbReference>
<dbReference type="GO" id="GO:0005785">
    <property type="term" value="C:signal recognition particle receptor complex"/>
    <property type="evidence" value="ECO:0007669"/>
    <property type="project" value="InterPro"/>
</dbReference>
<evidence type="ECO:0000259" key="9">
    <source>
        <dbReference type="PROSITE" id="PS00300"/>
    </source>
</evidence>
<evidence type="ECO:0000256" key="7">
    <source>
        <dbReference type="ARBA" id="ARBA00023170"/>
    </source>
</evidence>
<dbReference type="STRING" id="268475.A0A0V1I689"/>